<dbReference type="SUPFAM" id="SSF47384">
    <property type="entry name" value="Homodimeric domain of signal transducing histidine kinase"/>
    <property type="match status" value="1"/>
</dbReference>
<dbReference type="Gene3D" id="1.10.287.130">
    <property type="match status" value="1"/>
</dbReference>
<sequence length="635" mass="70566">MSPDSLQRFSRRVLLRSLLTLFLPWALLILVLTVLLYDRLLDAKLAPRLHDQQASLSEGLGVLNRYVASLRGNLLFLSQHPAIGAALERGDPQDLALLRRLMLDFSQSSGRYDQIRWLDERGQERVRVDLREGRAVRVPDSELQNKADRYFFVEAMQLPPGAFYLSRFDLNQERGQLERPLKPTLRAATPLFDKAGRPRGVLVLNYLGQVLLDRVGQISTRYGGYLELVDFEGYWIYSRKPGQAWGFMLDRPQDTVASRYPQSWARMRSQPSGQFIDAAGLWAFVRFDPGDSGDDPDGAERDSGRDWLLVSLLPVDILQSLRLQVFWQMLAFGAFMLFVGLAVVLRLALTEADRDRALAGLEARGDELAQSNRQLTDTVEALQRTQGALIQAEKLSSLGTLVAGVAHELNTPIGAASVAASALDKSREQLEQGFREGLQRSALERFLQRNAEGLAIILANLGRMALLTRAFKQLATDRASVERRRFDLVALVDEVMLVFAPRLKATSHRVLLNLPPSLMLDSYPGPLGQIVQNLIENALVHAFAPGESGTVRVRADIDDGGRHCVIEVEDDGCGMTEEVLARIFDPFFTTRRGSGGTGLGLHLTHQLAVDILGAELQVSSTPGRGTLFRVRLPLG</sequence>
<dbReference type="InterPro" id="IPR005467">
    <property type="entry name" value="His_kinase_dom"/>
</dbReference>
<dbReference type="RefSeq" id="WP_173179521.1">
    <property type="nucleotide sequence ID" value="NZ_AP023189.1"/>
</dbReference>
<keyword evidence="8" id="KW-0472">Membrane</keyword>
<evidence type="ECO:0000256" key="4">
    <source>
        <dbReference type="ARBA" id="ARBA00022475"/>
    </source>
</evidence>
<dbReference type="PRINTS" id="PR00344">
    <property type="entry name" value="BCTRLSENSOR"/>
</dbReference>
<evidence type="ECO:0000256" key="6">
    <source>
        <dbReference type="ARBA" id="ARBA00022692"/>
    </source>
</evidence>
<keyword evidence="7 8" id="KW-1133">Transmembrane helix</keyword>
<dbReference type="InterPro" id="IPR004358">
    <property type="entry name" value="Sig_transdc_His_kin-like_C"/>
</dbReference>
<dbReference type="Gene3D" id="3.30.565.10">
    <property type="entry name" value="Histidine kinase-like ATPase, C-terminal domain"/>
    <property type="match status" value="1"/>
</dbReference>
<dbReference type="Proteomes" id="UP000509383">
    <property type="component" value="Chromosome"/>
</dbReference>
<keyword evidence="6 8" id="KW-0812">Transmembrane</keyword>
<gene>
    <name evidence="10" type="ORF">TUM18999_22380</name>
    <name evidence="11" type="ORF">TUM20286_59810</name>
</gene>
<name>A0A6J4E2T4_9PSED</name>
<dbReference type="PANTHER" id="PTHR43065">
    <property type="entry name" value="SENSOR HISTIDINE KINASE"/>
    <property type="match status" value="1"/>
</dbReference>
<keyword evidence="4" id="KW-1003">Cell membrane</keyword>
<dbReference type="EMBL" id="AP023189">
    <property type="protein sequence ID" value="BCG24047.1"/>
    <property type="molecule type" value="Genomic_DNA"/>
</dbReference>
<evidence type="ECO:0000256" key="1">
    <source>
        <dbReference type="ARBA" id="ARBA00000085"/>
    </source>
</evidence>
<evidence type="ECO:0000256" key="2">
    <source>
        <dbReference type="ARBA" id="ARBA00004651"/>
    </source>
</evidence>
<dbReference type="GO" id="GO:0000155">
    <property type="term" value="F:phosphorelay sensor kinase activity"/>
    <property type="evidence" value="ECO:0007669"/>
    <property type="project" value="InterPro"/>
</dbReference>
<dbReference type="InterPro" id="IPR029151">
    <property type="entry name" value="Sensor-like_sf"/>
</dbReference>
<protein>
    <recommendedName>
        <fullName evidence="3">histidine kinase</fullName>
        <ecNumber evidence="3">2.7.13.3</ecNumber>
    </recommendedName>
</protein>
<dbReference type="Pfam" id="PF21623">
    <property type="entry name" value="HK_sensor_dom_bact"/>
    <property type="match status" value="1"/>
</dbReference>
<dbReference type="Pfam" id="PF02518">
    <property type="entry name" value="HATPase_c"/>
    <property type="match status" value="1"/>
</dbReference>
<dbReference type="InterPro" id="IPR036097">
    <property type="entry name" value="HisK_dim/P_sf"/>
</dbReference>
<dbReference type="Gene3D" id="3.30.450.20">
    <property type="entry name" value="PAS domain"/>
    <property type="match status" value="2"/>
</dbReference>
<evidence type="ECO:0000313" key="11">
    <source>
        <dbReference type="EMBL" id="GJN56229.1"/>
    </source>
</evidence>
<dbReference type="EMBL" id="BQKM01000028">
    <property type="protein sequence ID" value="GJN56229.1"/>
    <property type="molecule type" value="Genomic_DNA"/>
</dbReference>
<dbReference type="GO" id="GO:0005886">
    <property type="term" value="C:plasma membrane"/>
    <property type="evidence" value="ECO:0007669"/>
    <property type="project" value="UniProtKB-SubCell"/>
</dbReference>
<evidence type="ECO:0000256" key="5">
    <source>
        <dbReference type="ARBA" id="ARBA00022553"/>
    </source>
</evidence>
<proteinExistence type="predicted"/>
<dbReference type="EC" id="2.7.13.3" evidence="3"/>
<dbReference type="InterPro" id="IPR048760">
    <property type="entry name" value="VP0354-like_sensor_dom"/>
</dbReference>
<dbReference type="CDD" id="cd00075">
    <property type="entry name" value="HATPase"/>
    <property type="match status" value="1"/>
</dbReference>
<reference evidence="10 12" key="1">
    <citation type="submission" date="2020-05" db="EMBL/GenBank/DDBJ databases">
        <title>Characterization of novel class B3 metallo-beta-lactamase from novel Pseudomonas species.</title>
        <authorList>
            <person name="Yamada K."/>
            <person name="Aoki K."/>
            <person name="Ishii Y."/>
        </authorList>
    </citation>
    <scope>NUCLEOTIDE SEQUENCE [LARGE SCALE GENOMIC DNA]</scope>
    <source>
        <strain evidence="10 12">TUM18999</strain>
        <strain evidence="11 13">TUM20286</strain>
    </source>
</reference>
<keyword evidence="5" id="KW-0597">Phosphoprotein</keyword>
<dbReference type="InterPro" id="IPR003661">
    <property type="entry name" value="HisK_dim/P_dom"/>
</dbReference>
<dbReference type="KEGG" id="ptw:TUM18999_22380"/>
<feature type="domain" description="Histidine kinase" evidence="9">
    <location>
        <begin position="404"/>
        <end position="635"/>
    </location>
</feature>
<evidence type="ECO:0000313" key="10">
    <source>
        <dbReference type="EMBL" id="BCG24047.1"/>
    </source>
</evidence>
<dbReference type="SUPFAM" id="SSF55874">
    <property type="entry name" value="ATPase domain of HSP90 chaperone/DNA topoisomerase II/histidine kinase"/>
    <property type="match status" value="1"/>
</dbReference>
<evidence type="ECO:0000256" key="3">
    <source>
        <dbReference type="ARBA" id="ARBA00012438"/>
    </source>
</evidence>
<dbReference type="AlphaFoldDB" id="A0A6J4E2T4"/>
<keyword evidence="13" id="KW-1185">Reference proteome</keyword>
<dbReference type="Proteomes" id="UP001054892">
    <property type="component" value="Unassembled WGS sequence"/>
</dbReference>
<accession>A0A6J4E2T4</accession>
<dbReference type="CDD" id="cd00082">
    <property type="entry name" value="HisKA"/>
    <property type="match status" value="1"/>
</dbReference>
<evidence type="ECO:0000256" key="7">
    <source>
        <dbReference type="ARBA" id="ARBA00022989"/>
    </source>
</evidence>
<evidence type="ECO:0000256" key="8">
    <source>
        <dbReference type="SAM" id="Phobius"/>
    </source>
</evidence>
<evidence type="ECO:0000313" key="12">
    <source>
        <dbReference type="Proteomes" id="UP000509383"/>
    </source>
</evidence>
<evidence type="ECO:0000259" key="9">
    <source>
        <dbReference type="PROSITE" id="PS50109"/>
    </source>
</evidence>
<dbReference type="SUPFAM" id="SSF103190">
    <property type="entry name" value="Sensory domain-like"/>
    <property type="match status" value="2"/>
</dbReference>
<organism evidence="10 12">
    <name type="scientific">Pseudomonas tohonis</name>
    <dbReference type="NCBI Taxonomy" id="2725477"/>
    <lineage>
        <taxon>Bacteria</taxon>
        <taxon>Pseudomonadati</taxon>
        <taxon>Pseudomonadota</taxon>
        <taxon>Gammaproteobacteria</taxon>
        <taxon>Pseudomonadales</taxon>
        <taxon>Pseudomonadaceae</taxon>
        <taxon>Pseudomonas</taxon>
    </lineage>
</organism>
<comment type="subcellular location">
    <subcellularLocation>
        <location evidence="2">Cell membrane</location>
        <topology evidence="2">Multi-pass membrane protein</topology>
    </subcellularLocation>
</comment>
<feature type="transmembrane region" description="Helical" evidence="8">
    <location>
        <begin position="325"/>
        <end position="349"/>
    </location>
</feature>
<dbReference type="InterPro" id="IPR003594">
    <property type="entry name" value="HATPase_dom"/>
</dbReference>
<comment type="catalytic activity">
    <reaction evidence="1">
        <text>ATP + protein L-histidine = ADP + protein N-phospho-L-histidine.</text>
        <dbReference type="EC" id="2.7.13.3"/>
    </reaction>
</comment>
<evidence type="ECO:0000313" key="13">
    <source>
        <dbReference type="Proteomes" id="UP001054892"/>
    </source>
</evidence>
<dbReference type="InterPro" id="IPR036890">
    <property type="entry name" value="HATPase_C_sf"/>
</dbReference>
<dbReference type="SMART" id="SM00387">
    <property type="entry name" value="HATPase_c"/>
    <property type="match status" value="1"/>
</dbReference>
<dbReference type="PROSITE" id="PS50109">
    <property type="entry name" value="HIS_KIN"/>
    <property type="match status" value="1"/>
</dbReference>